<dbReference type="InterPro" id="IPR011993">
    <property type="entry name" value="PH-like_dom_sf"/>
</dbReference>
<dbReference type="InterPro" id="IPR036961">
    <property type="entry name" value="Kinesin_motor_dom_sf"/>
</dbReference>
<dbReference type="GO" id="GO:0005524">
    <property type="term" value="F:ATP binding"/>
    <property type="evidence" value="ECO:0007669"/>
    <property type="project" value="UniProtKB-UniRule"/>
</dbReference>
<dbReference type="EMBL" id="JAQMWT010000238">
    <property type="protein sequence ID" value="KAJ8607011.1"/>
    <property type="molecule type" value="Genomic_DNA"/>
</dbReference>
<dbReference type="InterPro" id="IPR001609">
    <property type="entry name" value="Myosin_head_motor_dom-like"/>
</dbReference>
<dbReference type="PANTHER" id="PTHR13140">
    <property type="entry name" value="MYOSIN"/>
    <property type="match status" value="1"/>
</dbReference>
<keyword evidence="5 6" id="KW-0009">Actin-binding</keyword>
<comment type="caution">
    <text evidence="9">The sequence shown here is derived from an EMBL/GenBank/DDBJ whole genome shotgun (WGS) entry which is preliminary data.</text>
</comment>
<evidence type="ECO:0000256" key="6">
    <source>
        <dbReference type="PROSITE-ProRule" id="PRU00782"/>
    </source>
</evidence>
<dbReference type="GO" id="GO:0016020">
    <property type="term" value="C:membrane"/>
    <property type="evidence" value="ECO:0007669"/>
    <property type="project" value="TreeGrafter"/>
</dbReference>
<evidence type="ECO:0000256" key="2">
    <source>
        <dbReference type="ARBA" id="ARBA00022840"/>
    </source>
</evidence>
<organism evidence="9 10">
    <name type="scientific">Chrysophaeum taylorii</name>
    <dbReference type="NCBI Taxonomy" id="2483200"/>
    <lineage>
        <taxon>Eukaryota</taxon>
        <taxon>Sar</taxon>
        <taxon>Stramenopiles</taxon>
        <taxon>Ochrophyta</taxon>
        <taxon>Pelagophyceae</taxon>
        <taxon>Pelagomonadales</taxon>
        <taxon>Pelagomonadaceae</taxon>
        <taxon>Chrysophaeum</taxon>
    </lineage>
</organism>
<dbReference type="PROSITE" id="PS50096">
    <property type="entry name" value="IQ"/>
    <property type="match status" value="3"/>
</dbReference>
<evidence type="ECO:0000259" key="8">
    <source>
        <dbReference type="PROSITE" id="PS51456"/>
    </source>
</evidence>
<evidence type="ECO:0000256" key="4">
    <source>
        <dbReference type="ARBA" id="ARBA00023175"/>
    </source>
</evidence>
<accession>A0AAD7XMN7</accession>
<evidence type="ECO:0000256" key="7">
    <source>
        <dbReference type="SAM" id="MobiDB-lite"/>
    </source>
</evidence>
<feature type="domain" description="Myosin motor" evidence="8">
    <location>
        <begin position="35"/>
        <end position="741"/>
    </location>
</feature>
<keyword evidence="2 6" id="KW-0067">ATP-binding</keyword>
<keyword evidence="1 6" id="KW-0547">Nucleotide-binding</keyword>
<dbReference type="GO" id="GO:0005737">
    <property type="term" value="C:cytoplasm"/>
    <property type="evidence" value="ECO:0007669"/>
    <property type="project" value="TreeGrafter"/>
</dbReference>
<dbReference type="SMART" id="SM00015">
    <property type="entry name" value="IQ"/>
    <property type="match status" value="3"/>
</dbReference>
<dbReference type="PANTHER" id="PTHR13140:SF706">
    <property type="entry name" value="DILUTE CLASS UNCONVENTIONAL MYOSIN, ISOFORM C"/>
    <property type="match status" value="1"/>
</dbReference>
<comment type="caution">
    <text evidence="6">Lacks conserved residue(s) required for the propagation of feature annotation.</text>
</comment>
<keyword evidence="10" id="KW-1185">Reference proteome</keyword>
<dbReference type="InterPro" id="IPR000048">
    <property type="entry name" value="IQ_motif_EF-hand-BS"/>
</dbReference>
<dbReference type="Pfam" id="PF00612">
    <property type="entry name" value="IQ"/>
    <property type="match status" value="2"/>
</dbReference>
<dbReference type="SUPFAM" id="SSF52540">
    <property type="entry name" value="P-loop containing nucleoside triphosphate hydrolases"/>
    <property type="match status" value="1"/>
</dbReference>
<sequence length="1181" mass="130809">MSYEGGKRCHVVVNDETKECVLPEELMLQEPQALEKVEDLCQLGHVHEATILDTIEARFEKEMPYTAAGDVVLAVNPYKWLNLYTKEIQRDHETLTAREAHIYSVSAAAAKGAARGEDQSILVSGESGAGKTETVKLVLAHLAEMAQHGDSTKAIVEQVVRAGPLLESYGNAATLRNGNSSRFAKFLRVEFERQTMAMEGSWCETALLEKTRVVERGEGERSFHVFYEIGGSGAYLEPRCGSAAADAARGKTDAEAREQMKNTLGCFLDESEIEELFAAVRAVLALGDLEVDESRSSSSSSSSPKTTEKVAKMLGCSADSLRLGLTSRDVRGHEVALEPHQSVAARDALAKELYNRIFQAVVVLSNASTQQRDERGVIVGMLDLFGFEFYSTKNGFEQLLINFANERLQQRFVADVLARAQQELVAEGIPWAHVEYDDNAEILRLIEGRAGLVDILNEECIRGASGTDANFVDKLLAFHKGHPNLATPKIRMGHGALPFSISHYAGTVLYACDRWVETNRDVLPARLDAAMLAGRQKKARLGTPASIFATYSTKTAKKSRGSRLSTHETVASKFRAQLRDLMTAISATKCRYVRCIRPNDKAKPMGSPRSFDRVAVVEQLRCCGVLSALRVSRAGYPDRVRVRVFVERFVACGPSPSTTLRRCRENSSMTSSASADFLSSDDADDHFELDPHVVVASKPWKAAAEAIVATIGAAVANRVFIGKTKVFLRDGAIDELERRRAAACFESASKIQSKFRGFKDRDKYLKTRAAVILLQALGRRLLAKRRAKELRRSVRACKAIQSLARGYLVRKKGVYARARKATLLIQVAARLVIAKVVAKRTRDFKAKGRRLDTLTSKLRDLSTHHVEDLPKKKKEGDEKSIVAAAKEVAADASKALDDLRHENAALRERCAAAEARAEAWRAATSKSKQREAQLLAMVDEARREAKDAHDKRRKASAAAAASQNGTEAANAYSRLRQQMLNAHNINPELRKRILEKRRPNRSVTVTQQQLRDFRAMLVTKGLDVLKHSTSGKAVKRRLRLTETGAELYWERTDGHSARSKELFKLSECLEVRAAHDVDPDSKGNKLVCGTKTLRRSMEAKNWALAFSFIYSARTIDLQLPSARETKVAIRYCKALVQEARAKALRDLLEQYDEEDPSNLDHEILESVASPPNMSDGRAVAF</sequence>
<dbReference type="GO" id="GO:0051015">
    <property type="term" value="F:actin filament binding"/>
    <property type="evidence" value="ECO:0007669"/>
    <property type="project" value="TreeGrafter"/>
</dbReference>
<evidence type="ECO:0000313" key="9">
    <source>
        <dbReference type="EMBL" id="KAJ8607011.1"/>
    </source>
</evidence>
<dbReference type="Pfam" id="PF00063">
    <property type="entry name" value="Myosin_head"/>
    <property type="match status" value="1"/>
</dbReference>
<keyword evidence="3 6" id="KW-0518">Myosin</keyword>
<feature type="binding site" evidence="6">
    <location>
        <begin position="125"/>
        <end position="132"/>
    </location>
    <ligand>
        <name>ATP</name>
        <dbReference type="ChEBI" id="CHEBI:30616"/>
    </ligand>
</feature>
<evidence type="ECO:0000256" key="5">
    <source>
        <dbReference type="ARBA" id="ARBA00023203"/>
    </source>
</evidence>
<feature type="region of interest" description="Disordered" evidence="7">
    <location>
        <begin position="942"/>
        <end position="968"/>
    </location>
</feature>
<dbReference type="Proteomes" id="UP001230188">
    <property type="component" value="Unassembled WGS sequence"/>
</dbReference>
<evidence type="ECO:0000256" key="1">
    <source>
        <dbReference type="ARBA" id="ARBA00022741"/>
    </source>
</evidence>
<dbReference type="InterPro" id="IPR027417">
    <property type="entry name" value="P-loop_NTPase"/>
</dbReference>
<comment type="similarity">
    <text evidence="6">Belongs to the TRAFAC class myosin-kinesin ATPase superfamily. Myosin family.</text>
</comment>
<dbReference type="Gene3D" id="1.20.5.190">
    <property type="match status" value="1"/>
</dbReference>
<dbReference type="PROSITE" id="PS51456">
    <property type="entry name" value="MYOSIN_MOTOR"/>
    <property type="match status" value="1"/>
</dbReference>
<gene>
    <name evidence="9" type="ORF">CTAYLR_006242</name>
</gene>
<dbReference type="GO" id="GO:0000146">
    <property type="term" value="F:microfilament motor activity"/>
    <property type="evidence" value="ECO:0007669"/>
    <property type="project" value="TreeGrafter"/>
</dbReference>
<dbReference type="GO" id="GO:0007015">
    <property type="term" value="P:actin filament organization"/>
    <property type="evidence" value="ECO:0007669"/>
    <property type="project" value="TreeGrafter"/>
</dbReference>
<dbReference type="Gene3D" id="1.20.120.720">
    <property type="entry name" value="Myosin VI head, motor domain, U50 subdomain"/>
    <property type="match status" value="1"/>
</dbReference>
<dbReference type="Gene3D" id="1.20.58.530">
    <property type="match status" value="1"/>
</dbReference>
<dbReference type="Gene3D" id="6.20.240.20">
    <property type="match status" value="1"/>
</dbReference>
<keyword evidence="4 6" id="KW-0505">Motor protein</keyword>
<dbReference type="CDD" id="cd00124">
    <property type="entry name" value="MYSc"/>
    <property type="match status" value="1"/>
</dbReference>
<evidence type="ECO:0000256" key="3">
    <source>
        <dbReference type="ARBA" id="ARBA00023123"/>
    </source>
</evidence>
<dbReference type="Gene3D" id="2.30.29.30">
    <property type="entry name" value="Pleckstrin-homology domain (PH domain)/Phosphotyrosine-binding domain (PTB)"/>
    <property type="match status" value="1"/>
</dbReference>
<evidence type="ECO:0000313" key="10">
    <source>
        <dbReference type="Proteomes" id="UP001230188"/>
    </source>
</evidence>
<dbReference type="AlphaFoldDB" id="A0AAD7XMN7"/>
<dbReference type="PRINTS" id="PR00193">
    <property type="entry name" value="MYOSINHEAVY"/>
</dbReference>
<dbReference type="GO" id="GO:0016459">
    <property type="term" value="C:myosin complex"/>
    <property type="evidence" value="ECO:0007669"/>
    <property type="project" value="UniProtKB-KW"/>
</dbReference>
<name>A0AAD7XMN7_9STRA</name>
<proteinExistence type="inferred from homology"/>
<dbReference type="SMART" id="SM00242">
    <property type="entry name" value="MYSc"/>
    <property type="match status" value="1"/>
</dbReference>
<feature type="compositionally biased region" description="Low complexity" evidence="7">
    <location>
        <begin position="956"/>
        <end position="968"/>
    </location>
</feature>
<protein>
    <recommendedName>
        <fullName evidence="8">Myosin motor domain-containing protein</fullName>
    </recommendedName>
</protein>
<dbReference type="Gene3D" id="3.40.850.10">
    <property type="entry name" value="Kinesin motor domain"/>
    <property type="match status" value="2"/>
</dbReference>
<reference evidence="9" key="1">
    <citation type="submission" date="2023-01" db="EMBL/GenBank/DDBJ databases">
        <title>Metagenome sequencing of chrysophaentin producing Chrysophaeum taylorii.</title>
        <authorList>
            <person name="Davison J."/>
            <person name="Bewley C."/>
        </authorList>
    </citation>
    <scope>NUCLEOTIDE SEQUENCE</scope>
    <source>
        <strain evidence="9">NIES-1699</strain>
    </source>
</reference>